<dbReference type="GeneTree" id="ENSGT00990000212240"/>
<feature type="region of interest" description="Disordered" evidence="1">
    <location>
        <begin position="24"/>
        <end position="69"/>
    </location>
</feature>
<keyword evidence="2" id="KW-0812">Transmembrane</keyword>
<dbReference type="Proteomes" id="UP000008227">
    <property type="component" value="Chromosome 13"/>
</dbReference>
<reference evidence="3" key="1">
    <citation type="journal article" date="2020" name="Gigascience">
        <title>An improved pig reference genome sequence to enable pig genetics and genomics research.</title>
        <authorList>
            <person name="Warr A."/>
            <person name="Affara N."/>
            <person name="Aken B."/>
            <person name="Beiki H."/>
            <person name="Bickhart D.M."/>
            <person name="Billis K."/>
            <person name="Chow W."/>
            <person name="Eory L."/>
            <person name="Finlayson H.A."/>
            <person name="Flicek P."/>
            <person name="Giron C.G."/>
            <person name="Griffin D.K."/>
            <person name="Hall R."/>
            <person name="Hannum G."/>
            <person name="Hourlier T."/>
            <person name="Howe K."/>
            <person name="Hume D.A."/>
            <person name="Izuogu O."/>
            <person name="Kim K."/>
            <person name="Koren S."/>
            <person name="Liu H."/>
            <person name="Manchanda N."/>
            <person name="Martin F.J."/>
            <person name="Nonneman D.J."/>
            <person name="O'Connor R.E."/>
            <person name="Phillippy A.M."/>
            <person name="Rohrer G.A."/>
            <person name="Rosen B.D."/>
            <person name="Rund L.A."/>
            <person name="Sargent C.A."/>
            <person name="Schook L.B."/>
            <person name="Schroeder S.G."/>
            <person name="Schwartz A.S."/>
            <person name="Skinner B.M."/>
            <person name="Talbot R."/>
            <person name="Tseng E."/>
            <person name="Tuggle C.K."/>
            <person name="Watson M."/>
            <person name="Smith T.P.L."/>
            <person name="Archibald A.L."/>
        </authorList>
    </citation>
    <scope>NUCLEOTIDE SEQUENCE [LARGE SCALE GENOMIC DNA]</scope>
    <source>
        <strain evidence="3">Duroc</strain>
    </source>
</reference>
<evidence type="ECO:0000313" key="4">
    <source>
        <dbReference type="Proteomes" id="UP000008227"/>
    </source>
</evidence>
<reference evidence="3" key="2">
    <citation type="submission" date="2025-08" db="UniProtKB">
        <authorList>
            <consortium name="Ensembl"/>
        </authorList>
    </citation>
    <scope>IDENTIFICATION</scope>
</reference>
<feature type="compositionally biased region" description="Basic and acidic residues" evidence="1">
    <location>
        <begin position="28"/>
        <end position="50"/>
    </location>
</feature>
<keyword evidence="2" id="KW-0472">Membrane</keyword>
<feature type="transmembrane region" description="Helical" evidence="2">
    <location>
        <begin position="101"/>
        <end position="121"/>
    </location>
</feature>
<evidence type="ECO:0000256" key="1">
    <source>
        <dbReference type="SAM" id="MobiDB-lite"/>
    </source>
</evidence>
<keyword evidence="4" id="KW-1185">Reference proteome</keyword>
<dbReference type="Ensembl" id="ENSSSCT00000040308.2">
    <property type="protein sequence ID" value="ENSSSCP00000075245.1"/>
    <property type="gene ID" value="ENSSSCG00000036302.2"/>
</dbReference>
<organism evidence="3 4">
    <name type="scientific">Sus scrofa</name>
    <name type="common">Pig</name>
    <dbReference type="NCBI Taxonomy" id="9823"/>
    <lineage>
        <taxon>Eukaryota</taxon>
        <taxon>Metazoa</taxon>
        <taxon>Chordata</taxon>
        <taxon>Craniata</taxon>
        <taxon>Vertebrata</taxon>
        <taxon>Euteleostomi</taxon>
        <taxon>Mammalia</taxon>
        <taxon>Eutheria</taxon>
        <taxon>Laurasiatheria</taxon>
        <taxon>Artiodactyla</taxon>
        <taxon>Suina</taxon>
        <taxon>Suidae</taxon>
        <taxon>Sus</taxon>
    </lineage>
</organism>
<accession>A0A8W4F8U5</accession>
<dbReference type="InterPro" id="IPR013865">
    <property type="entry name" value="FAM32A"/>
</dbReference>
<proteinExistence type="predicted"/>
<evidence type="ECO:0000313" key="3">
    <source>
        <dbReference type="Ensembl" id="ENSSSCP00000075245.1"/>
    </source>
</evidence>
<dbReference type="Pfam" id="PF08555">
    <property type="entry name" value="FAM32A"/>
    <property type="match status" value="1"/>
</dbReference>
<protein>
    <submittedName>
        <fullName evidence="3">Uncharacterized protein</fullName>
    </submittedName>
</protein>
<name>A0A8W4F8U5_PIG</name>
<evidence type="ECO:0000256" key="2">
    <source>
        <dbReference type="SAM" id="Phobius"/>
    </source>
</evidence>
<sequence>MEGCEQVQKGPFKLKGFAELGMMKQKKKDKDKAMGTSIKNKEERQCESLLKKASHTHGQRAEGSADTCTHSQALGRVQGQLRRAASLPGTCRGSRRRRWSYVWCLCYFLFFSFFWPFLGLLPQHTEVPRLGAESEL</sequence>
<keyword evidence="2" id="KW-1133">Transmembrane helix</keyword>
<reference evidence="3" key="3">
    <citation type="submission" date="2025-09" db="UniProtKB">
        <authorList>
            <consortium name="Ensembl"/>
        </authorList>
    </citation>
    <scope>IDENTIFICATION</scope>
</reference>
<dbReference type="AlphaFoldDB" id="A0A8W4F8U5"/>